<dbReference type="Gene3D" id="3.30.870.10">
    <property type="entry name" value="Endonuclease Chain A"/>
    <property type="match status" value="1"/>
</dbReference>
<dbReference type="RefSeq" id="WP_086568751.1">
    <property type="nucleotide sequence ID" value="NZ_NGFP01000014.1"/>
</dbReference>
<dbReference type="AlphaFoldDB" id="A0A243RUT3"/>
<sequence length="300" mass="33309">MTEPAHIWRQIEELMTGAHGRVTLVAPFIKREVLAATLSAVPASVESIECITRWVPEEVAAGVSDPEIIELAEDDKRLRIALCPSLHAKLYLTGERCLIGSANLTGKATGRVTNPNIEILVEVSATHPEVGRVLAEIEACAIEAAPHMAALVRRQAELLKEHRPAASDQLREEAQQGWYPVTRRPEAVYPYYCGRARFGRSVEAAILRDLAFLGVPAGLTEAEFSDWVESRLREIPALRALVEGDRLTNVDLQHALQEQAGLTDEQAKRATETIAAWLRHFGRFYTDVGTWELRHGRELS</sequence>
<dbReference type="InterPro" id="IPR059166">
    <property type="entry name" value="PLD-like_cat"/>
</dbReference>
<dbReference type="Proteomes" id="UP000194761">
    <property type="component" value="Unassembled WGS sequence"/>
</dbReference>
<evidence type="ECO:0000313" key="2">
    <source>
        <dbReference type="Proteomes" id="UP000194761"/>
    </source>
</evidence>
<accession>A0A243RUT3</accession>
<evidence type="ECO:0008006" key="3">
    <source>
        <dbReference type="Google" id="ProtNLM"/>
    </source>
</evidence>
<proteinExistence type="predicted"/>
<protein>
    <recommendedName>
        <fullName evidence="3">PLD phosphodiesterase domain-containing protein</fullName>
    </recommendedName>
</protein>
<evidence type="ECO:0000313" key="1">
    <source>
        <dbReference type="EMBL" id="OUC98915.1"/>
    </source>
</evidence>
<comment type="caution">
    <text evidence="1">The sequence shown here is derived from an EMBL/GenBank/DDBJ whole genome shotgun (WGS) entry which is preliminary data.</text>
</comment>
<dbReference type="EMBL" id="NGFP01000014">
    <property type="protein sequence ID" value="OUC98915.1"/>
    <property type="molecule type" value="Genomic_DNA"/>
</dbReference>
<keyword evidence="2" id="KW-1185">Reference proteome</keyword>
<gene>
    <name evidence="1" type="ORF">CA984_05235</name>
</gene>
<dbReference type="CDD" id="cd09176">
    <property type="entry name" value="PLDc_unchar6"/>
    <property type="match status" value="1"/>
</dbReference>
<organism evidence="1 2">
    <name type="scientific">Streptosporangium minutum</name>
    <dbReference type="NCBI Taxonomy" id="569862"/>
    <lineage>
        <taxon>Bacteria</taxon>
        <taxon>Bacillati</taxon>
        <taxon>Actinomycetota</taxon>
        <taxon>Actinomycetes</taxon>
        <taxon>Streptosporangiales</taxon>
        <taxon>Streptosporangiaceae</taxon>
        <taxon>Streptosporangium</taxon>
    </lineage>
</organism>
<name>A0A243RUT3_9ACTN</name>
<reference evidence="1 2" key="1">
    <citation type="submission" date="2017-05" db="EMBL/GenBank/DDBJ databases">
        <title>Biotechnological potential of actinobacteria isolated from South African environments.</title>
        <authorList>
            <person name="Le Roes-Hill M."/>
            <person name="Prins A."/>
            <person name="Durrell K.A."/>
        </authorList>
    </citation>
    <scope>NUCLEOTIDE SEQUENCE [LARGE SCALE GENOMIC DNA]</scope>
    <source>
        <strain evidence="1">M26</strain>
    </source>
</reference>